<evidence type="ECO:0000313" key="3">
    <source>
        <dbReference type="Proteomes" id="UP000823749"/>
    </source>
</evidence>
<organism evidence="2 3">
    <name type="scientific">Rhododendron griersonianum</name>
    <dbReference type="NCBI Taxonomy" id="479676"/>
    <lineage>
        <taxon>Eukaryota</taxon>
        <taxon>Viridiplantae</taxon>
        <taxon>Streptophyta</taxon>
        <taxon>Embryophyta</taxon>
        <taxon>Tracheophyta</taxon>
        <taxon>Spermatophyta</taxon>
        <taxon>Magnoliopsida</taxon>
        <taxon>eudicotyledons</taxon>
        <taxon>Gunneridae</taxon>
        <taxon>Pentapetalae</taxon>
        <taxon>asterids</taxon>
        <taxon>Ericales</taxon>
        <taxon>Ericaceae</taxon>
        <taxon>Ericoideae</taxon>
        <taxon>Rhodoreae</taxon>
        <taxon>Rhododendron</taxon>
    </lineage>
</organism>
<feature type="region of interest" description="Disordered" evidence="1">
    <location>
        <begin position="152"/>
        <end position="203"/>
    </location>
</feature>
<gene>
    <name evidence="2" type="ORF">RHGRI_011694</name>
</gene>
<evidence type="ECO:0000313" key="2">
    <source>
        <dbReference type="EMBL" id="KAG5553909.1"/>
    </source>
</evidence>
<evidence type="ECO:0000256" key="1">
    <source>
        <dbReference type="SAM" id="MobiDB-lite"/>
    </source>
</evidence>
<feature type="region of interest" description="Disordered" evidence="1">
    <location>
        <begin position="291"/>
        <end position="342"/>
    </location>
</feature>
<feature type="region of interest" description="Disordered" evidence="1">
    <location>
        <begin position="1"/>
        <end position="135"/>
    </location>
</feature>
<evidence type="ECO:0008006" key="4">
    <source>
        <dbReference type="Google" id="ProtNLM"/>
    </source>
</evidence>
<reference evidence="2" key="1">
    <citation type="submission" date="2020-08" db="EMBL/GenBank/DDBJ databases">
        <title>Plant Genome Project.</title>
        <authorList>
            <person name="Zhang R.-G."/>
        </authorList>
    </citation>
    <scope>NUCLEOTIDE SEQUENCE</scope>
    <source>
        <strain evidence="2">WSP0</strain>
        <tissue evidence="2">Leaf</tissue>
    </source>
</reference>
<feature type="compositionally biased region" description="Low complexity" evidence="1">
    <location>
        <begin position="98"/>
        <end position="114"/>
    </location>
</feature>
<dbReference type="EMBL" id="JACTNZ010000004">
    <property type="protein sequence ID" value="KAG5553909.1"/>
    <property type="molecule type" value="Genomic_DNA"/>
</dbReference>
<dbReference type="PANTHER" id="PTHR37256:SF1">
    <property type="entry name" value="MYB-LIKE PROTEIN A"/>
    <property type="match status" value="1"/>
</dbReference>
<proteinExistence type="predicted"/>
<protein>
    <recommendedName>
        <fullName evidence="4">Hydroxyproline-rich glycoprotein family protein</fullName>
    </recommendedName>
</protein>
<feature type="compositionally biased region" description="Basic and acidic residues" evidence="1">
    <location>
        <begin position="19"/>
        <end position="32"/>
    </location>
</feature>
<name>A0AAV6KNL4_9ERIC</name>
<dbReference type="AlphaFoldDB" id="A0AAV6KNL4"/>
<keyword evidence="3" id="KW-1185">Reference proteome</keyword>
<sequence>MGGRSTRAGGSKKVGMEILKFDHHANKVKEEESPPPPPPPPHLSGAYIRSLVKQLTSSRNKDVPAPDVDGVDDNNGDGFGEEALVIEDGSYCQQSPIQPQASDQALVQQQQQQQQHKKQVRRRLHTTRPYQERLLNMAEARREIVTALKFHRASMKQSTEQHHRQPTPQPPVQPQLPQPSLQPPPQSSSFRGRTKCRRNRRVYPSTSASCVESNFSYHPAIGSSSSSSSSSSLISQNSSYCWPSNSHEIPPPHPAITGNLMNLGLPNQRPLGLNLNIHDFTNFEATLYHHNPPSFSTSPSPIPNNNSEAISKQQQQQGNSSEIADPNSSAGNGGGMQQHQGMDEEEIMSEMEWMGEQHQMEWNDTMNLVTSAWWFKFFKTAGEIGPKYKGERDGDSDDKEDDPFDQAVVEFPDWLNTANDQSCFHHCLDESSQDPALPCMDIGEIEGMDEEWLP</sequence>
<feature type="compositionally biased region" description="Basic residues" evidence="1">
    <location>
        <begin position="115"/>
        <end position="126"/>
    </location>
</feature>
<feature type="compositionally biased region" description="Polar residues" evidence="1">
    <location>
        <begin position="308"/>
        <end position="330"/>
    </location>
</feature>
<comment type="caution">
    <text evidence="2">The sequence shown here is derived from an EMBL/GenBank/DDBJ whole genome shotgun (WGS) entry which is preliminary data.</text>
</comment>
<dbReference type="Proteomes" id="UP000823749">
    <property type="component" value="Chromosome 4"/>
</dbReference>
<dbReference type="PANTHER" id="PTHR37256">
    <property type="entry name" value="E1A-BINDING PROTEIN P400-LIKE"/>
    <property type="match status" value="1"/>
</dbReference>
<feature type="compositionally biased region" description="Pro residues" evidence="1">
    <location>
        <begin position="167"/>
        <end position="186"/>
    </location>
</feature>
<feature type="compositionally biased region" description="Basic residues" evidence="1">
    <location>
        <begin position="192"/>
        <end position="201"/>
    </location>
</feature>
<accession>A0AAV6KNL4</accession>
<feature type="compositionally biased region" description="Low complexity" evidence="1">
    <location>
        <begin position="291"/>
        <end position="307"/>
    </location>
</feature>